<protein>
    <submittedName>
        <fullName evidence="2">Uncharacterized protein</fullName>
    </submittedName>
</protein>
<comment type="caution">
    <text evidence="2">The sequence shown here is derived from an EMBL/GenBank/DDBJ whole genome shotgun (WGS) entry which is preliminary data.</text>
</comment>
<dbReference type="Proteomes" id="UP000018458">
    <property type="component" value="Unassembled WGS sequence"/>
</dbReference>
<evidence type="ECO:0000256" key="1">
    <source>
        <dbReference type="SAM" id="Coils"/>
    </source>
</evidence>
<accession>E8LLE9</accession>
<dbReference type="HOGENOM" id="CLU_1499508_0_0_6"/>
<evidence type="ECO:0000313" key="3">
    <source>
        <dbReference type="Proteomes" id="UP000018458"/>
    </source>
</evidence>
<dbReference type="AlphaFoldDB" id="E8LLE9"/>
<keyword evidence="1" id="KW-0175">Coiled coil</keyword>
<gene>
    <name evidence="2" type="ORF">HMPREF9444_01564</name>
</gene>
<reference evidence="2 3" key="1">
    <citation type="submission" date="2011-01" db="EMBL/GenBank/DDBJ databases">
        <authorList>
            <person name="Weinstock G."/>
            <person name="Sodergren E."/>
            <person name="Clifton S."/>
            <person name="Fulton L."/>
            <person name="Fulton B."/>
            <person name="Courtney L."/>
            <person name="Fronick C."/>
            <person name="Harrison M."/>
            <person name="Strong C."/>
            <person name="Farmer C."/>
            <person name="Delahaunty K."/>
            <person name="Markovic C."/>
            <person name="Hall O."/>
            <person name="Minx P."/>
            <person name="Tomlinson C."/>
            <person name="Mitreva M."/>
            <person name="Hou S."/>
            <person name="Chen J."/>
            <person name="Wollam A."/>
            <person name="Pepin K.H."/>
            <person name="Johnson M."/>
            <person name="Bhonagiri V."/>
            <person name="Zhang X."/>
            <person name="Suruliraj S."/>
            <person name="Warren W."/>
            <person name="Chinwalla A."/>
            <person name="Mardis E.R."/>
            <person name="Wilson R.K."/>
        </authorList>
    </citation>
    <scope>NUCLEOTIDE SEQUENCE [LARGE SCALE GENOMIC DNA]</scope>
    <source>
        <strain evidence="3">DSM 22608 / JCM 16073 / KCTC 15190 / YIT 12066</strain>
    </source>
</reference>
<feature type="coiled-coil region" evidence="1">
    <location>
        <begin position="108"/>
        <end position="142"/>
    </location>
</feature>
<proteinExistence type="predicted"/>
<name>E8LLE9_SUCHY</name>
<evidence type="ECO:0000313" key="2">
    <source>
        <dbReference type="EMBL" id="EFY06655.1"/>
    </source>
</evidence>
<dbReference type="RefSeq" id="WP_009143737.1">
    <property type="nucleotide sequence ID" value="NZ_GL831032.1"/>
</dbReference>
<keyword evidence="3" id="KW-1185">Reference proteome</keyword>
<organism evidence="2 3">
    <name type="scientific">Succinatimonas hippei (strain DSM 22608 / JCM 16073 / KCTC 15190 / YIT 12066)</name>
    <dbReference type="NCBI Taxonomy" id="762983"/>
    <lineage>
        <taxon>Bacteria</taxon>
        <taxon>Pseudomonadati</taxon>
        <taxon>Pseudomonadota</taxon>
        <taxon>Gammaproteobacteria</taxon>
        <taxon>Aeromonadales</taxon>
        <taxon>Succinivibrionaceae</taxon>
        <taxon>Succinatimonas</taxon>
    </lineage>
</organism>
<feature type="non-terminal residue" evidence="2">
    <location>
        <position position="180"/>
    </location>
</feature>
<dbReference type="EMBL" id="AEVO01000099">
    <property type="protein sequence ID" value="EFY06655.1"/>
    <property type="molecule type" value="Genomic_DNA"/>
</dbReference>
<sequence length="180" mass="20887">MGGKRISKEIKQKALELFQQSFGYRATSSILGLNPGTVTNWYLLFRSGDTSWVTSQYRKTDINVLQRAVDEYLNTEQGCKLIAVKYGISTAKLLTAKRNFVNYGVVQLPQGRNSMQRLQEQKQKIKKELQSIEEHKEPLNKKELQEMKELLIVNMALLEVLEESHPDAIKKKEFRQQRKQ</sequence>